<keyword evidence="2" id="KW-1185">Reference proteome</keyword>
<gene>
    <name evidence="1" type="ORF">SAMN04488568_12335</name>
</gene>
<dbReference type="OrthoDB" id="7630980at2"/>
<accession>A0A1G9WA26</accession>
<dbReference type="EMBL" id="FNHG01000023">
    <property type="protein sequence ID" value="SDM81372.1"/>
    <property type="molecule type" value="Genomic_DNA"/>
</dbReference>
<reference evidence="1 2" key="1">
    <citation type="submission" date="2016-10" db="EMBL/GenBank/DDBJ databases">
        <authorList>
            <person name="de Groot N.N."/>
        </authorList>
    </citation>
    <scope>NUCLEOTIDE SEQUENCE [LARGE SCALE GENOMIC DNA]</scope>
    <source>
        <strain evidence="1 2">DSM 16077</strain>
    </source>
</reference>
<evidence type="ECO:0000313" key="1">
    <source>
        <dbReference type="EMBL" id="SDM81372.1"/>
    </source>
</evidence>
<dbReference type="Gene3D" id="3.40.50.300">
    <property type="entry name" value="P-loop containing nucleotide triphosphate hydrolases"/>
    <property type="match status" value="1"/>
</dbReference>
<organism evidence="1 2">
    <name type="scientific">Maricaulis salignorans</name>
    <dbReference type="NCBI Taxonomy" id="144026"/>
    <lineage>
        <taxon>Bacteria</taxon>
        <taxon>Pseudomonadati</taxon>
        <taxon>Pseudomonadota</taxon>
        <taxon>Alphaproteobacteria</taxon>
        <taxon>Maricaulales</taxon>
        <taxon>Maricaulaceae</taxon>
        <taxon>Maricaulis</taxon>
    </lineage>
</organism>
<name>A0A1G9WA26_9PROT</name>
<dbReference type="Proteomes" id="UP000199759">
    <property type="component" value="Unassembled WGS sequence"/>
</dbReference>
<dbReference type="AlphaFoldDB" id="A0A1G9WA26"/>
<dbReference type="InterPro" id="IPR027417">
    <property type="entry name" value="P-loop_NTPase"/>
</dbReference>
<sequence length="257" mass="28122">MPTAPHARTGRPQLEELRRQIQAIETPMTGPVLTGQDALVLGAGLHEVCPASYLDTPAALAFQIGMLGHGLAEQDKLRPVIWVRPAGQRAHDFGRPYPLAMARWGLEPERVLLVEARDASDVLWAMEEGLNAGALMIGEIGASARYDLTASRRLHRSAQAAKARVLVLRGHQDIQPSAALTRWRLSALPSPDRPWRGATGLPGLGAPRFCAVLERVRGGPPKNFEIEWKNAAFHVLEPAKMARRTAQSTPRFDRLAV</sequence>
<proteinExistence type="predicted"/>
<dbReference type="STRING" id="144026.SAMN04488568_12335"/>
<protein>
    <submittedName>
        <fullName evidence="1">Protein ImuA</fullName>
    </submittedName>
</protein>
<evidence type="ECO:0000313" key="2">
    <source>
        <dbReference type="Proteomes" id="UP000199759"/>
    </source>
</evidence>
<dbReference type="SUPFAM" id="SSF52540">
    <property type="entry name" value="P-loop containing nucleoside triphosphate hydrolases"/>
    <property type="match status" value="1"/>
</dbReference>
<dbReference type="RefSeq" id="WP_091771774.1">
    <property type="nucleotide sequence ID" value="NZ_FNHG01000023.1"/>
</dbReference>